<keyword evidence="6 10" id="KW-0812">Transmembrane</keyword>
<dbReference type="GO" id="GO:0007031">
    <property type="term" value="P:peroxisome organization"/>
    <property type="evidence" value="ECO:0007669"/>
    <property type="project" value="UniProtKB-KW"/>
</dbReference>
<protein>
    <recommendedName>
        <fullName evidence="4">Peroxisome assembly protein 22</fullName>
    </recommendedName>
</protein>
<dbReference type="AlphaFoldDB" id="A0A0A8LAM9"/>
<keyword evidence="5" id="KW-0962">Peroxisome biogenesis</keyword>
<evidence type="ECO:0000256" key="10">
    <source>
        <dbReference type="SAM" id="Phobius"/>
    </source>
</evidence>
<dbReference type="InterPro" id="IPR038613">
    <property type="entry name" value="Peroxin-22_C_sf"/>
</dbReference>
<dbReference type="EMBL" id="CCBQ010000044">
    <property type="protein sequence ID" value="CDO95220.1"/>
    <property type="molecule type" value="Genomic_DNA"/>
</dbReference>
<evidence type="ECO:0000256" key="2">
    <source>
        <dbReference type="ARBA" id="ARBA00004549"/>
    </source>
</evidence>
<evidence type="ECO:0000313" key="11">
    <source>
        <dbReference type="EMBL" id="CDO95220.1"/>
    </source>
</evidence>
<dbReference type="GO" id="GO:0005778">
    <property type="term" value="C:peroxisomal membrane"/>
    <property type="evidence" value="ECO:0007669"/>
    <property type="project" value="UniProtKB-SubCell"/>
</dbReference>
<dbReference type="InterPro" id="IPR024359">
    <property type="entry name" value="Peroxin-22"/>
</dbReference>
<keyword evidence="8 10" id="KW-0472">Membrane</keyword>
<dbReference type="Proteomes" id="UP000031516">
    <property type="component" value="Unassembled WGS sequence"/>
</dbReference>
<proteinExistence type="inferred from homology"/>
<evidence type="ECO:0000256" key="9">
    <source>
        <dbReference type="ARBA" id="ARBA00023140"/>
    </source>
</evidence>
<dbReference type="OrthoDB" id="10451052at2759"/>
<gene>
    <name evidence="11" type="ORF">KLDO_g3467</name>
</gene>
<evidence type="ECO:0000256" key="7">
    <source>
        <dbReference type="ARBA" id="ARBA00022989"/>
    </source>
</evidence>
<evidence type="ECO:0000313" key="12">
    <source>
        <dbReference type="Proteomes" id="UP000031516"/>
    </source>
</evidence>
<comment type="caution">
    <text evidence="11">The sequence shown here is derived from an EMBL/GenBank/DDBJ whole genome shotgun (WGS) entry which is preliminary data.</text>
</comment>
<feature type="transmembrane region" description="Helical" evidence="10">
    <location>
        <begin position="12"/>
        <end position="30"/>
    </location>
</feature>
<evidence type="ECO:0000256" key="4">
    <source>
        <dbReference type="ARBA" id="ARBA00018967"/>
    </source>
</evidence>
<keyword evidence="12" id="KW-1185">Reference proteome</keyword>
<comment type="subcellular location">
    <subcellularLocation>
        <location evidence="2">Peroxisome membrane</location>
        <topology evidence="2">Single-pass membrane protein</topology>
    </subcellularLocation>
</comment>
<name>A0A0A8LAM9_9SACH</name>
<evidence type="ECO:0000256" key="5">
    <source>
        <dbReference type="ARBA" id="ARBA00022593"/>
    </source>
</evidence>
<keyword evidence="7 10" id="KW-1133">Transmembrane helix</keyword>
<comment type="function">
    <text evidence="1">Involved in peroxisome biogenesis.</text>
</comment>
<dbReference type="Gene3D" id="3.40.50.11730">
    <property type="entry name" value="Peroxisome assembly protein 22"/>
    <property type="match status" value="1"/>
</dbReference>
<sequence length="142" mass="16108">MVRQRHRGTAIISIGIVSTIALVATGWFIYQCQNRLTTPKSELKRNAKCFILTPEMFSQGINWKQEVSHGSVVLVSSELNNLADELKSILPSHQHRIIIVDNPKAIWSAVRHLKKYELIISRNQISSMPADIRRYVSTISVV</sequence>
<evidence type="ECO:0000256" key="6">
    <source>
        <dbReference type="ARBA" id="ARBA00022692"/>
    </source>
</evidence>
<evidence type="ECO:0000256" key="1">
    <source>
        <dbReference type="ARBA" id="ARBA00003659"/>
    </source>
</evidence>
<evidence type="ECO:0000256" key="8">
    <source>
        <dbReference type="ARBA" id="ARBA00023136"/>
    </source>
</evidence>
<comment type="similarity">
    <text evidence="3">Belongs to the peroxin-22 family.</text>
</comment>
<keyword evidence="9" id="KW-0576">Peroxisome</keyword>
<organism evidence="11 12">
    <name type="scientific">Kluyveromyces dobzhanskii CBS 2104</name>
    <dbReference type="NCBI Taxonomy" id="1427455"/>
    <lineage>
        <taxon>Eukaryota</taxon>
        <taxon>Fungi</taxon>
        <taxon>Dikarya</taxon>
        <taxon>Ascomycota</taxon>
        <taxon>Saccharomycotina</taxon>
        <taxon>Saccharomycetes</taxon>
        <taxon>Saccharomycetales</taxon>
        <taxon>Saccharomycetaceae</taxon>
        <taxon>Kluyveromyces</taxon>
    </lineage>
</organism>
<accession>A0A0A8LAM9</accession>
<evidence type="ECO:0000256" key="3">
    <source>
        <dbReference type="ARBA" id="ARBA00009642"/>
    </source>
</evidence>
<reference evidence="11 12" key="1">
    <citation type="submission" date="2014-03" db="EMBL/GenBank/DDBJ databases">
        <title>The genome of Kluyveromyces dobzhanskii.</title>
        <authorList>
            <person name="Nystedt B."/>
            <person name="Astrom S."/>
        </authorList>
    </citation>
    <scope>NUCLEOTIDE SEQUENCE [LARGE SCALE GENOMIC DNA]</scope>
    <source>
        <strain evidence="11 12">CBS 2104</strain>
    </source>
</reference>
<dbReference type="Pfam" id="PF12827">
    <property type="entry name" value="Peroxin-22"/>
    <property type="match status" value="1"/>
</dbReference>